<feature type="compositionally biased region" description="Low complexity" evidence="1">
    <location>
        <begin position="200"/>
        <end position="215"/>
    </location>
</feature>
<name>U4LFG3_PYROM</name>
<accession>U4LFG3</accession>
<feature type="compositionally biased region" description="Polar residues" evidence="1">
    <location>
        <begin position="71"/>
        <end position="83"/>
    </location>
</feature>
<evidence type="ECO:0000256" key="1">
    <source>
        <dbReference type="SAM" id="MobiDB-lite"/>
    </source>
</evidence>
<reference evidence="2 3" key="1">
    <citation type="journal article" date="2013" name="PLoS Genet.">
        <title>The genome and development-dependent transcriptomes of Pyronema confluens: a window into fungal evolution.</title>
        <authorList>
            <person name="Traeger S."/>
            <person name="Altegoer F."/>
            <person name="Freitag M."/>
            <person name="Gabaldon T."/>
            <person name="Kempken F."/>
            <person name="Kumar A."/>
            <person name="Marcet-Houben M."/>
            <person name="Poggeler S."/>
            <person name="Stajich J.E."/>
            <person name="Nowrousian M."/>
        </authorList>
    </citation>
    <scope>NUCLEOTIDE SEQUENCE [LARGE SCALE GENOMIC DNA]</scope>
    <source>
        <strain evidence="3">CBS 100304</strain>
        <tissue evidence="2">Vegetative mycelium</tissue>
    </source>
</reference>
<sequence length="406" mass="43170">MATTTTETKRRSSFKNLFSLFKANKSEKSLPQPESAPPASFQLSYTPTTSPSPSNSSASSFEFEDSTTTADTTPSNSRTSVVSKPSDASVTTISSGSSGGTTSSTSSAATTISSTSTSETPTTKSLPIQPRPKSLINPSAGCPYLLPPNPPTSPILHTRAPQPIHRHPSLGRFLPRGYRSSPDLSALDLENSSDAELPISSSAPTSRPGSRPTSSHEASPAPLGLQKSTGKKKSKSNKRADLEAHTSYSPQERMEHRSILGADPAGLGFYLYPKPQKGRPVSMGAVGAGGYPSFGPVGAGGYPSFGLPPPPQQQQYSIGNMGRGRDSGRRAWREQKGRSYQRTIATSCIVEEEGELRLEGEQQDTREGEERVPTVPQLKVQSFEMPSIDSLLEKETGVQIPAMVTA</sequence>
<feature type="region of interest" description="Disordered" evidence="1">
    <location>
        <begin position="195"/>
        <end position="255"/>
    </location>
</feature>
<feature type="compositionally biased region" description="Low complexity" evidence="1">
    <location>
        <begin position="44"/>
        <end position="70"/>
    </location>
</feature>
<protein>
    <submittedName>
        <fullName evidence="2">Uncharacterized protein</fullName>
    </submittedName>
</protein>
<gene>
    <name evidence="2" type="ORF">PCON_09952</name>
</gene>
<dbReference type="AlphaFoldDB" id="U4LFG3"/>
<feature type="compositionally biased region" description="Low complexity" evidence="1">
    <location>
        <begin position="86"/>
        <end position="125"/>
    </location>
</feature>
<dbReference type="EMBL" id="HF935536">
    <property type="protein sequence ID" value="CCX10358.1"/>
    <property type="molecule type" value="Genomic_DNA"/>
</dbReference>
<proteinExistence type="predicted"/>
<keyword evidence="3" id="KW-1185">Reference proteome</keyword>
<organism evidence="2 3">
    <name type="scientific">Pyronema omphalodes (strain CBS 100304)</name>
    <name type="common">Pyronema confluens</name>
    <dbReference type="NCBI Taxonomy" id="1076935"/>
    <lineage>
        <taxon>Eukaryota</taxon>
        <taxon>Fungi</taxon>
        <taxon>Dikarya</taxon>
        <taxon>Ascomycota</taxon>
        <taxon>Pezizomycotina</taxon>
        <taxon>Pezizomycetes</taxon>
        <taxon>Pezizales</taxon>
        <taxon>Pyronemataceae</taxon>
        <taxon>Pyronema</taxon>
    </lineage>
</organism>
<feature type="region of interest" description="Disordered" evidence="1">
    <location>
        <begin position="25"/>
        <end position="177"/>
    </location>
</feature>
<evidence type="ECO:0000313" key="2">
    <source>
        <dbReference type="EMBL" id="CCX10358.1"/>
    </source>
</evidence>
<dbReference type="OrthoDB" id="5428983at2759"/>
<evidence type="ECO:0000313" key="3">
    <source>
        <dbReference type="Proteomes" id="UP000018144"/>
    </source>
</evidence>
<dbReference type="Proteomes" id="UP000018144">
    <property type="component" value="Unassembled WGS sequence"/>
</dbReference>